<dbReference type="EMBL" id="CAAALY010056208">
    <property type="protein sequence ID" value="VEL22400.1"/>
    <property type="molecule type" value="Genomic_DNA"/>
</dbReference>
<protein>
    <submittedName>
        <fullName evidence="2">Uncharacterized protein</fullName>
    </submittedName>
</protein>
<name>A0A3S4ZXN0_9PLAT</name>
<proteinExistence type="predicted"/>
<gene>
    <name evidence="2" type="ORF">PXEA_LOCUS15840</name>
</gene>
<reference evidence="2" key="1">
    <citation type="submission" date="2018-11" db="EMBL/GenBank/DDBJ databases">
        <authorList>
            <consortium name="Pathogen Informatics"/>
        </authorList>
    </citation>
    <scope>NUCLEOTIDE SEQUENCE</scope>
</reference>
<dbReference type="PROSITE" id="PS51257">
    <property type="entry name" value="PROKAR_LIPOPROTEIN"/>
    <property type="match status" value="1"/>
</dbReference>
<organism evidence="2 3">
    <name type="scientific">Protopolystoma xenopodis</name>
    <dbReference type="NCBI Taxonomy" id="117903"/>
    <lineage>
        <taxon>Eukaryota</taxon>
        <taxon>Metazoa</taxon>
        <taxon>Spiralia</taxon>
        <taxon>Lophotrochozoa</taxon>
        <taxon>Platyhelminthes</taxon>
        <taxon>Monogenea</taxon>
        <taxon>Polyopisthocotylea</taxon>
        <taxon>Polystomatidea</taxon>
        <taxon>Polystomatidae</taxon>
        <taxon>Protopolystoma</taxon>
    </lineage>
</organism>
<dbReference type="Proteomes" id="UP000784294">
    <property type="component" value="Unassembled WGS sequence"/>
</dbReference>
<accession>A0A3S4ZXN0</accession>
<sequence>MVNPRGGKGLMDAVAPATSSNAASHALASCVCQAGICIASHAVGNAEEHFLWPVDCFSESAFSENTTAVHGQSTSEKECRSATWTAR</sequence>
<keyword evidence="3" id="KW-1185">Reference proteome</keyword>
<evidence type="ECO:0000313" key="2">
    <source>
        <dbReference type="EMBL" id="VEL22400.1"/>
    </source>
</evidence>
<evidence type="ECO:0000256" key="1">
    <source>
        <dbReference type="SAM" id="MobiDB-lite"/>
    </source>
</evidence>
<feature type="region of interest" description="Disordered" evidence="1">
    <location>
        <begin position="67"/>
        <end position="87"/>
    </location>
</feature>
<dbReference type="AlphaFoldDB" id="A0A3S4ZXN0"/>
<evidence type="ECO:0000313" key="3">
    <source>
        <dbReference type="Proteomes" id="UP000784294"/>
    </source>
</evidence>
<comment type="caution">
    <text evidence="2">The sequence shown here is derived from an EMBL/GenBank/DDBJ whole genome shotgun (WGS) entry which is preliminary data.</text>
</comment>